<keyword evidence="2" id="KW-1185">Reference proteome</keyword>
<protein>
    <submittedName>
        <fullName evidence="1">Uncharacterized protein</fullName>
    </submittedName>
</protein>
<name>A0A423SIS3_PENVA</name>
<sequence>MWLATSLRIGQHDGPFPSRALLIFLNKATLLSSPLLRSSRYALISPLHSATLLSSLYIATSLSPALSKGPPRSPSPPLSPQGHFAILSSLSTGPLCSHLSTVPLLSPLLFALLSSLQMTLCSPLFSPKCHFVFISSTMPPFSLLLSLKGHHTLLSSLHGATSLASFLSTVPLCPILFSPQCHFAFFSSLHSATSLPSLLHRATFLSSALSKGPLRSPLLSPQCHFPSLFFLHRAIFLTSPLSVVPLSSILSTVQLLSLLCSLQRATLLPSPFSTGVGSGEIIVSSLYPTPEVPEGGRRLAPLRPGVTCFLVVPSRRLPLASSSGCPREPDSELQALQLREEAETKGRIGEFTLEKIGRQLVIPRKLSDPAFGLGLLSKLDASDGSSPALSPSHHLRGCRLAMKVSRVVSRPRLQPRALRPP</sequence>
<evidence type="ECO:0000313" key="1">
    <source>
        <dbReference type="EMBL" id="ROT64039.1"/>
    </source>
</evidence>
<reference evidence="1 2" key="1">
    <citation type="submission" date="2018-04" db="EMBL/GenBank/DDBJ databases">
        <authorList>
            <person name="Zhang X."/>
            <person name="Yuan J."/>
            <person name="Li F."/>
            <person name="Xiang J."/>
        </authorList>
    </citation>
    <scope>NUCLEOTIDE SEQUENCE [LARGE SCALE GENOMIC DNA]</scope>
    <source>
        <tissue evidence="1">Muscle</tissue>
    </source>
</reference>
<reference evidence="1 2" key="2">
    <citation type="submission" date="2019-01" db="EMBL/GenBank/DDBJ databases">
        <title>The decoding of complex shrimp genome reveals the adaptation for benthos swimmer, frequently molting mechanism and breeding impact on genome.</title>
        <authorList>
            <person name="Sun Y."/>
            <person name="Gao Y."/>
            <person name="Yu Y."/>
        </authorList>
    </citation>
    <scope>NUCLEOTIDE SEQUENCE [LARGE SCALE GENOMIC DNA]</scope>
    <source>
        <tissue evidence="1">Muscle</tissue>
    </source>
</reference>
<accession>A0A423SIS3</accession>
<dbReference type="Proteomes" id="UP000283509">
    <property type="component" value="Unassembled WGS sequence"/>
</dbReference>
<evidence type="ECO:0000313" key="2">
    <source>
        <dbReference type="Proteomes" id="UP000283509"/>
    </source>
</evidence>
<comment type="caution">
    <text evidence="1">The sequence shown here is derived from an EMBL/GenBank/DDBJ whole genome shotgun (WGS) entry which is preliminary data.</text>
</comment>
<dbReference type="AlphaFoldDB" id="A0A423SIS3"/>
<proteinExistence type="predicted"/>
<dbReference type="EMBL" id="QCYY01003337">
    <property type="protein sequence ID" value="ROT64039.1"/>
    <property type="molecule type" value="Genomic_DNA"/>
</dbReference>
<gene>
    <name evidence="1" type="ORF">C7M84_018046</name>
</gene>
<organism evidence="1 2">
    <name type="scientific">Penaeus vannamei</name>
    <name type="common">Whiteleg shrimp</name>
    <name type="synonym">Litopenaeus vannamei</name>
    <dbReference type="NCBI Taxonomy" id="6689"/>
    <lineage>
        <taxon>Eukaryota</taxon>
        <taxon>Metazoa</taxon>
        <taxon>Ecdysozoa</taxon>
        <taxon>Arthropoda</taxon>
        <taxon>Crustacea</taxon>
        <taxon>Multicrustacea</taxon>
        <taxon>Malacostraca</taxon>
        <taxon>Eumalacostraca</taxon>
        <taxon>Eucarida</taxon>
        <taxon>Decapoda</taxon>
        <taxon>Dendrobranchiata</taxon>
        <taxon>Penaeoidea</taxon>
        <taxon>Penaeidae</taxon>
        <taxon>Penaeus</taxon>
    </lineage>
</organism>